<sequence>MILSKIQELAPGSVADAKVTWDIDMLLTGDATFRAPTIGDTDPKTTARRLLREHCEATLRGDEPSKVYQTWFALVGLAYLDGEIETIESALKLNGRQGRPSPTLEQIEAVRAAYQSAWPKGHPGYVLPEGCETASDGHALTPKGADPAEFATLLLKLTRESEVEHERHARGLELAYEALHGENVVKARRSLTDKEYYKRMDRVKALLQRYGNIWLDDTP</sequence>
<keyword evidence="2" id="KW-1185">Reference proteome</keyword>
<dbReference type="EMBL" id="JAMXHT010000008">
    <property type="protein sequence ID" value="MCO5400743.1"/>
    <property type="molecule type" value="Genomic_DNA"/>
</dbReference>
<accession>A0ABT1AR20</accession>
<name>A0ABT1AR20_9RALS</name>
<protein>
    <submittedName>
        <fullName evidence="1">Uncharacterized protein</fullName>
    </submittedName>
</protein>
<evidence type="ECO:0000313" key="2">
    <source>
        <dbReference type="Proteomes" id="UP001162811"/>
    </source>
</evidence>
<comment type="caution">
    <text evidence="1">The sequence shown here is derived from an EMBL/GenBank/DDBJ whole genome shotgun (WGS) entry which is preliminary data.</text>
</comment>
<evidence type="ECO:0000313" key="1">
    <source>
        <dbReference type="EMBL" id="MCO5400743.1"/>
    </source>
</evidence>
<dbReference type="Proteomes" id="UP001162811">
    <property type="component" value="Unassembled WGS sequence"/>
</dbReference>
<proteinExistence type="predicted"/>
<gene>
    <name evidence="1" type="ORF">NG900_21295</name>
</gene>
<organism evidence="1 2">
    <name type="scientific">Ralstonia soli</name>
    <dbReference type="NCBI Taxonomy" id="2953896"/>
    <lineage>
        <taxon>Bacteria</taxon>
        <taxon>Pseudomonadati</taxon>
        <taxon>Pseudomonadota</taxon>
        <taxon>Betaproteobacteria</taxon>
        <taxon>Burkholderiales</taxon>
        <taxon>Burkholderiaceae</taxon>
        <taxon>Ralstonia</taxon>
    </lineage>
</organism>
<dbReference type="RefSeq" id="WP_252683438.1">
    <property type="nucleotide sequence ID" value="NZ_JAMXHT010000008.1"/>
</dbReference>
<reference evidence="1" key="1">
    <citation type="submission" date="2022-06" db="EMBL/GenBank/DDBJ databases">
        <authorList>
            <person name="Lu C.-H."/>
        </authorList>
    </citation>
    <scope>NUCLEOTIDE SEQUENCE</scope>
    <source>
        <strain evidence="1">21MJYT02-11</strain>
    </source>
</reference>
<reference evidence="1" key="2">
    <citation type="journal article" date="2023" name="Front. Microbiol.">
        <title>Ralstonia chuxiongensis sp. nov., Ralstonia mojiangensis sp. nov., and Ralstonia soli sp. nov., isolated from tobacco fields, are three novel species in the family Burkholderiaceae.</title>
        <authorList>
            <person name="Lu C.H."/>
            <person name="Zhang Y.Y."/>
            <person name="Jiang N."/>
            <person name="Chen W."/>
            <person name="Shao X."/>
            <person name="Zhao Z.M."/>
            <person name="Lu W.L."/>
            <person name="Hu X."/>
            <person name="Xi Y.X."/>
            <person name="Zou S.Y."/>
            <person name="Wei Q.J."/>
            <person name="Lin Z.L."/>
            <person name="Gong L."/>
            <person name="Gai X.T."/>
            <person name="Zhang L.Q."/>
            <person name="Li J.Y."/>
            <person name="Jin Y."/>
            <person name="Xia Z.Y."/>
        </authorList>
    </citation>
    <scope>NUCLEOTIDE SEQUENCE</scope>
    <source>
        <strain evidence="1">21MJYT02-11</strain>
    </source>
</reference>